<feature type="region of interest" description="Disordered" evidence="1">
    <location>
        <begin position="190"/>
        <end position="306"/>
    </location>
</feature>
<evidence type="ECO:0000256" key="2">
    <source>
        <dbReference type="SAM" id="Phobius"/>
    </source>
</evidence>
<feature type="compositionally biased region" description="Low complexity" evidence="1">
    <location>
        <begin position="43"/>
        <end position="60"/>
    </location>
</feature>
<dbReference type="Proteomes" id="UP000039046">
    <property type="component" value="Unassembled WGS sequence"/>
</dbReference>
<gene>
    <name evidence="4" type="ORF">VHEMI09747</name>
</gene>
<feature type="compositionally biased region" description="Low complexity" evidence="1">
    <location>
        <begin position="224"/>
        <end position="235"/>
    </location>
</feature>
<protein>
    <recommendedName>
        <fullName evidence="3">DUF7820 domain-containing protein</fullName>
    </recommendedName>
</protein>
<feature type="compositionally biased region" description="Pro residues" evidence="1">
    <location>
        <begin position="372"/>
        <end position="382"/>
    </location>
</feature>
<feature type="transmembrane region" description="Helical" evidence="2">
    <location>
        <begin position="339"/>
        <end position="364"/>
    </location>
</feature>
<dbReference type="Pfam" id="PF25130">
    <property type="entry name" value="DUF7820"/>
    <property type="match status" value="1"/>
</dbReference>
<dbReference type="HOGENOM" id="CLU_011816_0_0_1"/>
<feature type="compositionally biased region" description="Polar residues" evidence="1">
    <location>
        <begin position="61"/>
        <end position="76"/>
    </location>
</feature>
<feature type="compositionally biased region" description="Low complexity" evidence="1">
    <location>
        <begin position="78"/>
        <end position="98"/>
    </location>
</feature>
<proteinExistence type="predicted"/>
<evidence type="ECO:0000259" key="3">
    <source>
        <dbReference type="Pfam" id="PF25130"/>
    </source>
</evidence>
<sequence>MEPSSTQPGIPRPGSTAEDLSPQVPDTDDYDLAAEMVSDGFRPPARSSPSLSASHEASSPTQLPGTSSSAAPQPTFASLLPRAQQSSPPLPRPSSISKPPRPHDSLRIQNDGSVEDSSGPSHPYHMYPQRTLSNTSDRRRQQPAAAVVEQEYSLYNDEVELPTIATEQALPVRFGESSNAYHNRIGTQEAATALGHAEELPPYSRYPEVAMTRKPEPTTAQQDTPSFTTSSGSTSPERHSQEELEMQPQQPRPRPEPHQAQSHHSSSSINQMPGAGGMGIATRNPEFDSTQETLAASQSRPSTLSSHDLNIAAKDLAEKPTPTKWQLWAKRKVCGVVPYWAICLALISVALMSIIMGAVLGTLLHRHQYKPPGRPSGGPPNLDPVKGFPSEAKLPEGRFSPPPTKPQVASPSCIAPGPAQNAWDCNLSYGRSGSGFSLGINFTGTNDEPKYDLFFAETGRRLTYGAQPPRIDGPVPLTLYKDSINPKKMVWFGKHTYTKTVIAEYGDLAPLIKRENGSEGKRAYVLNDGQGGWYCSWPNIVFRVSIFPCGNTNGQPKPQVNFSGASPSTPTSSAAEPSATVTRLPPLNKELVFEEVRQQSDYPYVGTCRRFTYDLANNKKNFMSDEIYIKTNPFTPEQTIRWNRQSDSYTLHSRNPSASFAECSCEWMT</sequence>
<organism evidence="4 5">
    <name type="scientific">[Torrubiella] hemipterigena</name>
    <dbReference type="NCBI Taxonomy" id="1531966"/>
    <lineage>
        <taxon>Eukaryota</taxon>
        <taxon>Fungi</taxon>
        <taxon>Dikarya</taxon>
        <taxon>Ascomycota</taxon>
        <taxon>Pezizomycotina</taxon>
        <taxon>Sordariomycetes</taxon>
        <taxon>Hypocreomycetidae</taxon>
        <taxon>Hypocreales</taxon>
        <taxon>Clavicipitaceae</taxon>
        <taxon>Clavicipitaceae incertae sedis</taxon>
        <taxon>'Torrubiella' clade</taxon>
    </lineage>
</organism>
<name>A0A0A1TQP0_9HYPO</name>
<accession>A0A0A1TQP0</accession>
<feature type="domain" description="DUF7820" evidence="3">
    <location>
        <begin position="392"/>
        <end position="668"/>
    </location>
</feature>
<dbReference type="AlphaFoldDB" id="A0A0A1TQP0"/>
<dbReference type="InterPro" id="IPR056722">
    <property type="entry name" value="DUF7820"/>
</dbReference>
<keyword evidence="5" id="KW-1185">Reference proteome</keyword>
<dbReference type="STRING" id="1531966.A0A0A1TQP0"/>
<feature type="region of interest" description="Disordered" evidence="1">
    <location>
        <begin position="371"/>
        <end position="412"/>
    </location>
</feature>
<feature type="region of interest" description="Disordered" evidence="1">
    <location>
        <begin position="1"/>
        <end position="145"/>
    </location>
</feature>
<feature type="compositionally biased region" description="Low complexity" evidence="1">
    <location>
        <begin position="563"/>
        <end position="578"/>
    </location>
</feature>
<feature type="compositionally biased region" description="Polar residues" evidence="1">
    <location>
        <begin position="107"/>
        <end position="120"/>
    </location>
</feature>
<evidence type="ECO:0000256" key="1">
    <source>
        <dbReference type="SAM" id="MobiDB-lite"/>
    </source>
</evidence>
<evidence type="ECO:0000313" key="5">
    <source>
        <dbReference type="Proteomes" id="UP000039046"/>
    </source>
</evidence>
<dbReference type="OrthoDB" id="5384459at2759"/>
<dbReference type="PANTHER" id="PTHR42078:SF1">
    <property type="entry name" value="GLUCAN 1, 4-ALPHA-GLUCOSIDASE"/>
    <property type="match status" value="1"/>
</dbReference>
<dbReference type="EMBL" id="CDHN01000006">
    <property type="protein sequence ID" value="CEJ94200.1"/>
    <property type="molecule type" value="Genomic_DNA"/>
</dbReference>
<feature type="compositionally biased region" description="Polar residues" evidence="1">
    <location>
        <begin position="287"/>
        <end position="306"/>
    </location>
</feature>
<keyword evidence="2" id="KW-0472">Membrane</keyword>
<keyword evidence="2" id="KW-1133">Transmembrane helix</keyword>
<evidence type="ECO:0000313" key="4">
    <source>
        <dbReference type="EMBL" id="CEJ94200.1"/>
    </source>
</evidence>
<feature type="region of interest" description="Disordered" evidence="1">
    <location>
        <begin position="558"/>
        <end position="578"/>
    </location>
</feature>
<feature type="compositionally biased region" description="Low complexity" evidence="1">
    <location>
        <begin position="258"/>
        <end position="268"/>
    </location>
</feature>
<keyword evidence="2" id="KW-0812">Transmembrane</keyword>
<dbReference type="PANTHER" id="PTHR42078">
    <property type="entry name" value="GLUCAN 1, 4-ALPHA-GLUCOSIDASE"/>
    <property type="match status" value="1"/>
</dbReference>
<reference evidence="4 5" key="1">
    <citation type="journal article" date="2015" name="Genome Announc.">
        <title>Draft Genome Sequence and Gene Annotation of the Entomopathogenic Fungus Verticillium hemipterigenum.</title>
        <authorList>
            <person name="Horn F."/>
            <person name="Habel A."/>
            <person name="Scharf D.H."/>
            <person name="Dworschak J."/>
            <person name="Brakhage A.A."/>
            <person name="Guthke R."/>
            <person name="Hertweck C."/>
            <person name="Linde J."/>
        </authorList>
    </citation>
    <scope>NUCLEOTIDE SEQUENCE [LARGE SCALE GENOMIC DNA]</scope>
</reference>